<evidence type="ECO:0000313" key="1">
    <source>
        <dbReference type="EMBL" id="TMQ76578.1"/>
    </source>
</evidence>
<evidence type="ECO:0000313" key="2">
    <source>
        <dbReference type="Proteomes" id="UP000306324"/>
    </source>
</evidence>
<organism evidence="1 2">
    <name type="scientific">Candidatus Accumulibacter phosphatis</name>
    <dbReference type="NCBI Taxonomy" id="327160"/>
    <lineage>
        <taxon>Bacteria</taxon>
        <taxon>Pseudomonadati</taxon>
        <taxon>Pseudomonadota</taxon>
        <taxon>Betaproteobacteria</taxon>
        <taxon>Candidatus Accumulibacter</taxon>
    </lineage>
</organism>
<accession>A0A5S4EMG0</accession>
<dbReference type="EMBL" id="SWAD01000046">
    <property type="protein sequence ID" value="TMQ76578.1"/>
    <property type="molecule type" value="Genomic_DNA"/>
</dbReference>
<protein>
    <submittedName>
        <fullName evidence="1">Uncharacterized protein</fullName>
    </submittedName>
</protein>
<keyword evidence="2" id="KW-1185">Reference proteome</keyword>
<proteinExistence type="predicted"/>
<sequence>MRRVQQLHELFAIFRFAHEKRRKTFQETGSGTAAIHICLVRNATSTATPGGPAKRRS</sequence>
<comment type="caution">
    <text evidence="1">The sequence shown here is derived from an EMBL/GenBank/DDBJ whole genome shotgun (WGS) entry which is preliminary data.</text>
</comment>
<reference evidence="1 2" key="1">
    <citation type="submission" date="2019-04" db="EMBL/GenBank/DDBJ databases">
        <title>A novel phosphate-accumulating bacterium identified in bioreactor for phosphate removal from wastewater.</title>
        <authorList>
            <person name="Kotlyarov R.Y."/>
            <person name="Beletsky A.V."/>
            <person name="Kallistova A.Y."/>
            <person name="Dorofeev A.G."/>
            <person name="Nikolaev Y.Y."/>
            <person name="Pimenov N.V."/>
            <person name="Ravin N.V."/>
            <person name="Mardanov A.V."/>
        </authorList>
    </citation>
    <scope>NUCLEOTIDE SEQUENCE [LARGE SCALE GENOMIC DNA]</scope>
    <source>
        <strain evidence="1 2">Bin19</strain>
    </source>
</reference>
<dbReference type="AlphaFoldDB" id="A0A5S4EMG0"/>
<dbReference type="Proteomes" id="UP000306324">
    <property type="component" value="Unassembled WGS sequence"/>
</dbReference>
<name>A0A5S4EMG0_9PROT</name>
<gene>
    <name evidence="1" type="ORF">ACCUM_4144</name>
</gene>